<dbReference type="AlphaFoldDB" id="A0A828Q0Q2"/>
<keyword evidence="1" id="KW-0812">Transmembrane</keyword>
<keyword evidence="1" id="KW-0472">Membrane</keyword>
<evidence type="ECO:0000256" key="1">
    <source>
        <dbReference type="SAM" id="Phobius"/>
    </source>
</evidence>
<evidence type="ECO:0000313" key="3">
    <source>
        <dbReference type="Proteomes" id="UP000005341"/>
    </source>
</evidence>
<dbReference type="EMBL" id="ADOG01000013">
    <property type="protein sequence ID" value="EFM91996.1"/>
    <property type="molecule type" value="Genomic_DNA"/>
</dbReference>
<protein>
    <submittedName>
        <fullName evidence="2">Uncharacterized protein</fullName>
    </submittedName>
</protein>
<reference evidence="2 3" key="1">
    <citation type="journal article" date="2010" name="J. Bacteriol.">
        <title>Comparative genomic characterization of Actinobacillus pleuropneumoniae.</title>
        <authorList>
            <person name="Xu Z."/>
            <person name="Chen X."/>
            <person name="Li L."/>
            <person name="Li T."/>
            <person name="Wang S."/>
            <person name="Chen H."/>
            <person name="Zhou R."/>
        </authorList>
    </citation>
    <scope>NUCLEOTIDE SEQUENCE [LARGE SCALE GENOMIC DNA]</scope>
    <source>
        <strain evidence="2 3">Femo</strain>
    </source>
</reference>
<organism evidence="2 3">
    <name type="scientific">Actinobacillus pleuropneumoniae serovar 6 str. Femo</name>
    <dbReference type="NCBI Taxonomy" id="754256"/>
    <lineage>
        <taxon>Bacteria</taxon>
        <taxon>Pseudomonadati</taxon>
        <taxon>Pseudomonadota</taxon>
        <taxon>Gammaproteobacteria</taxon>
        <taxon>Pasteurellales</taxon>
        <taxon>Pasteurellaceae</taxon>
        <taxon>Actinobacillus</taxon>
    </lineage>
</organism>
<evidence type="ECO:0000313" key="2">
    <source>
        <dbReference type="EMBL" id="EFM91996.1"/>
    </source>
</evidence>
<proteinExistence type="predicted"/>
<sequence length="53" mass="6372">MFNHNAFYIFCILRFFLFPASGHFYKKLRYYVAVAQSLKCNLSRSKIFDALNR</sequence>
<feature type="transmembrane region" description="Helical" evidence="1">
    <location>
        <begin position="6"/>
        <end position="25"/>
    </location>
</feature>
<dbReference type="Proteomes" id="UP000005341">
    <property type="component" value="Unassembled WGS sequence"/>
</dbReference>
<gene>
    <name evidence="2" type="ORF">appser6_10890</name>
</gene>
<keyword evidence="1" id="KW-1133">Transmembrane helix</keyword>
<name>A0A828Q0Q2_ACTPL</name>
<accession>A0A828Q0Q2</accession>
<comment type="caution">
    <text evidence="2">The sequence shown here is derived from an EMBL/GenBank/DDBJ whole genome shotgun (WGS) entry which is preliminary data.</text>
</comment>